<dbReference type="EMBL" id="JAAWWK010000006">
    <property type="protein sequence ID" value="NKI18924.1"/>
    <property type="molecule type" value="Genomic_DNA"/>
</dbReference>
<evidence type="ECO:0000259" key="1">
    <source>
        <dbReference type="Pfam" id="PF13116"/>
    </source>
</evidence>
<name>A0ABX1GL87_9GAMM</name>
<accession>A0ABX1GL87</accession>
<proteinExistence type="predicted"/>
<dbReference type="InterPro" id="IPR011836">
    <property type="entry name" value="YhdP"/>
</dbReference>
<evidence type="ECO:0000313" key="2">
    <source>
        <dbReference type="EMBL" id="NKI18924.1"/>
    </source>
</evidence>
<dbReference type="InterPro" id="IPR025263">
    <property type="entry name" value="YhdP_central"/>
</dbReference>
<dbReference type="PANTHER" id="PTHR38690:SF1">
    <property type="entry name" value="PROTEASE"/>
    <property type="match status" value="1"/>
</dbReference>
<reference evidence="2 3" key="1">
    <citation type="submission" date="2020-04" db="EMBL/GenBank/DDBJ databases">
        <authorList>
            <person name="Yoon J."/>
        </authorList>
    </citation>
    <scope>NUCLEOTIDE SEQUENCE [LARGE SCALE GENOMIC DNA]</scope>
    <source>
        <strain evidence="2 3">KMU-166</strain>
    </source>
</reference>
<dbReference type="RefSeq" id="WP_168451441.1">
    <property type="nucleotide sequence ID" value="NZ_JAAWWK010000006.1"/>
</dbReference>
<dbReference type="PANTHER" id="PTHR38690">
    <property type="entry name" value="PROTEASE-RELATED"/>
    <property type="match status" value="1"/>
</dbReference>
<gene>
    <name evidence="2" type="ORF">HCU74_16060</name>
</gene>
<evidence type="ECO:0000313" key="3">
    <source>
        <dbReference type="Proteomes" id="UP000765845"/>
    </source>
</evidence>
<feature type="domain" description="YhdP central" evidence="1">
    <location>
        <begin position="1"/>
        <end position="1245"/>
    </location>
</feature>
<comment type="caution">
    <text evidence="2">The sequence shown here is derived from an EMBL/GenBank/DDBJ whole genome shotgun (WGS) entry which is preliminary data.</text>
</comment>
<sequence>MAEFLRRVYKLLWACALLVLVLLALYASLGRQYIGLVARYQHEIMDYVQNMTEIPLSVSQLTGNWSGLSPIISAADLTIAGGAIVLDRVTVELDPVSSLLGVGPRLSQLRLGKLELYLEQNAEGRWSLPGLSAGSDEVGIDPLIDLVLAVRRADMDELHLNLHFADGRKTSARIEDFSWVGDGFFRRSYGRISTDGGGDIRFLGEARGDPRDEEFSANTYAVVDQASMTSLAPLFEHEGLANSEASGEIWFRWREGRRLSLRGILRAPELAAGVAWGSNDVFNDVEMRFSGSHHRGVWQLAFSEFSALWRDQHIDLSGLSMDHPDRHRWRFALPQLDLHASAELLTNAGVLHPELQNTLKVVGAKGELRHARVVVDTREEVAFSLQSELQALSLEPWHGAPGVSGLSGFIDVQRDGGKLLIDSSEMSLHFPNVYHEAFALSDVRGELRWEIADQRLRLYSGPITLRNSDARHSALLRLSLPLEKDAEVPPQMTLAVAVEDLDLGEGQKFIPYFLSDGLRSWIADSVKSGRADRADFIYHGALEGGGANSRSVQLKLAVSDLNLRFQPDWPAIQAGKATLLLDNGEVLASGEDVSISGIAASDVAVLISEESGQSTLKVSAKASPTFAAVQRLFRQSPLGDLSGQAIDSWRGEGRIATRFDLEMPLEGEPLPQVNVVADVNLPLLLFPELNLSLTEVDGRVHYQTESGLNSESLSAKLFGEPIRAILHQSGSAVSVDAQGFVNMRDVQRWLDQPALTFFDGRTAVRLELAAGGQNPGVKVTSNMVGVGIQLPQPIYKAASEPMPLVLNYRFADVDPPLTMSLGDEFRLRARLGGDRPAIALSVGKSSSATLRDNAVSIVGALDFATTDQWLPTLTRFTSQAGKHGGTSSMPIVVEGIRIAEADVMGLPLNDLRLQAQSSDNGWSINLAADELAGDVFFPLAEGEPIAGYFARINLADLPKSEPGAPAPLSQVDPSSLPAVDFDVDKLTIGARNYGRLGFNLRSDEQGAHFLSLRGQVMGVVLDSGTQENSLHWWRDTTGVMRSQLRGRFGVKDIGDTLRSLGYEKVMETRSGTIDMNIGWLGSPDAWTMAKSQGRVGFHFKDGRFLKSSDAASGTLRVLSVFNMTNLVRRLKFDFRDVFGKGIHFDDVSGELGFATGSMHLTSPLNVVGPSSRFQMTGNIDLISEQLDMRLVATLPVGSNLPWMAALVGGLPAAAGAYVVTKVFEEQVDSFSSAVYDLSGSVQDPQLSFRKIFDVESDRVK</sequence>
<dbReference type="Pfam" id="PF13116">
    <property type="entry name" value="YhdP"/>
    <property type="match status" value="1"/>
</dbReference>
<dbReference type="Proteomes" id="UP000765845">
    <property type="component" value="Unassembled WGS sequence"/>
</dbReference>
<keyword evidence="3" id="KW-1185">Reference proteome</keyword>
<protein>
    <submittedName>
        <fullName evidence="2">TIGR02099 family protein</fullName>
    </submittedName>
</protein>
<organism evidence="2 3">
    <name type="scientific">Spongiibacter thalassae</name>
    <dbReference type="NCBI Taxonomy" id="2721624"/>
    <lineage>
        <taxon>Bacteria</taxon>
        <taxon>Pseudomonadati</taxon>
        <taxon>Pseudomonadota</taxon>
        <taxon>Gammaproteobacteria</taxon>
        <taxon>Cellvibrionales</taxon>
        <taxon>Spongiibacteraceae</taxon>
        <taxon>Spongiibacter</taxon>
    </lineage>
</organism>
<dbReference type="NCBIfam" id="TIGR02099">
    <property type="entry name" value="YhdP family protein"/>
    <property type="match status" value="1"/>
</dbReference>